<keyword evidence="2" id="KW-1133">Transmembrane helix</keyword>
<keyword evidence="2" id="KW-0472">Membrane</keyword>
<protein>
    <submittedName>
        <fullName evidence="3">Uncharacterized protein</fullName>
    </submittedName>
</protein>
<evidence type="ECO:0000313" key="3">
    <source>
        <dbReference type="EMBL" id="BBO22674.1"/>
    </source>
</evidence>
<gene>
    <name evidence="3" type="ORF">NPRO_02690</name>
</gene>
<evidence type="ECO:0000313" key="4">
    <source>
        <dbReference type="Proteomes" id="UP000662873"/>
    </source>
</evidence>
<name>A0A809SD11_9BACT</name>
<dbReference type="AlphaFoldDB" id="A0A809SD11"/>
<feature type="transmembrane region" description="Helical" evidence="2">
    <location>
        <begin position="20"/>
        <end position="39"/>
    </location>
</feature>
<sequence>MKLNLLPTHVSKEAGAKTAWVFSLLIAAASIGAAVFLQVSSRQQLSESIEAARQNEGTAAQALRLSQEADAIIAQARGIIINIDLADAMMAHNNTYPDLYDEVRRYVPSFFRMTSLSASPNGADTCVVTMTGVIRTYQDYANLMLALMRIPGAQSVSRDGYQIIDPVVPSLNETDQTGRPIRPGESNIPDDPTARLNYLMSQGGTTGFSGVGGFGSDSIAARGAMPDWSQITVSVVLQRNLQTPDPRATIAGAQGGGGGGTAPGGGIPGPTPAGGGGGGGPSVLME</sequence>
<dbReference type="EMBL" id="AP021858">
    <property type="protein sequence ID" value="BBO22674.1"/>
    <property type="molecule type" value="Genomic_DNA"/>
</dbReference>
<feature type="region of interest" description="Disordered" evidence="1">
    <location>
        <begin position="249"/>
        <end position="286"/>
    </location>
</feature>
<proteinExistence type="predicted"/>
<dbReference type="KEGG" id="npy:NPRO_02690"/>
<dbReference type="Proteomes" id="UP000662873">
    <property type="component" value="Chromosome"/>
</dbReference>
<keyword evidence="2" id="KW-0812">Transmembrane</keyword>
<feature type="compositionally biased region" description="Gly residues" evidence="1">
    <location>
        <begin position="253"/>
        <end position="286"/>
    </location>
</feature>
<accession>A0A809SD11</accession>
<organism evidence="3 4">
    <name type="scientific">Candidatus Nitrosymbiomonas proteolyticus</name>
    <dbReference type="NCBI Taxonomy" id="2608984"/>
    <lineage>
        <taxon>Bacteria</taxon>
        <taxon>Bacillati</taxon>
        <taxon>Armatimonadota</taxon>
        <taxon>Armatimonadota incertae sedis</taxon>
        <taxon>Candidatus Nitrosymbiomonas</taxon>
    </lineage>
</organism>
<evidence type="ECO:0000256" key="2">
    <source>
        <dbReference type="SAM" id="Phobius"/>
    </source>
</evidence>
<evidence type="ECO:0000256" key="1">
    <source>
        <dbReference type="SAM" id="MobiDB-lite"/>
    </source>
</evidence>
<feature type="region of interest" description="Disordered" evidence="1">
    <location>
        <begin position="170"/>
        <end position="191"/>
    </location>
</feature>
<reference evidence="3" key="1">
    <citation type="journal article" name="DNA Res.">
        <title>The physiological potential of anammox bacteria as revealed by their core genome structure.</title>
        <authorList>
            <person name="Okubo T."/>
            <person name="Toyoda A."/>
            <person name="Fukuhara K."/>
            <person name="Uchiyama I."/>
            <person name="Harigaya Y."/>
            <person name="Kuroiwa M."/>
            <person name="Suzuki T."/>
            <person name="Murakami Y."/>
            <person name="Suwa Y."/>
            <person name="Takami H."/>
        </authorList>
    </citation>
    <scope>NUCLEOTIDE SEQUENCE</scope>
    <source>
        <strain evidence="3">317325-2</strain>
    </source>
</reference>